<evidence type="ECO:0000313" key="2">
    <source>
        <dbReference type="Proteomes" id="UP001386955"/>
    </source>
</evidence>
<reference evidence="1 2" key="1">
    <citation type="submission" date="2024-01" db="EMBL/GenBank/DDBJ databases">
        <title>The genomes of 5 underutilized Papilionoideae crops provide insights into root nodulation and disease resistanc.</title>
        <authorList>
            <person name="Jiang F."/>
        </authorList>
    </citation>
    <scope>NUCLEOTIDE SEQUENCE [LARGE SCALE GENOMIC DNA]</scope>
    <source>
        <strain evidence="1">DUOXIRENSHENG_FW03</strain>
        <tissue evidence="1">Leaves</tissue>
    </source>
</reference>
<keyword evidence="2" id="KW-1185">Reference proteome</keyword>
<dbReference type="AlphaFoldDB" id="A0AAN9SKZ6"/>
<sequence>MCFGIGNATYFSHLQVEENTKSPLGAVAILQELLRSVLYQKNVICDRSLKVKGGGVRGSYSNWGGRNNYNKGSFQSNRGGRNPVGRGFGRNTSNLRPQCELCNKTGHAAIDWWKCITTNSKDLHR</sequence>
<evidence type="ECO:0000313" key="1">
    <source>
        <dbReference type="EMBL" id="KAK7399077.1"/>
    </source>
</evidence>
<name>A0AAN9SKZ6_PSOTE</name>
<dbReference type="EMBL" id="JAYMYS010000003">
    <property type="protein sequence ID" value="KAK7399077.1"/>
    <property type="molecule type" value="Genomic_DNA"/>
</dbReference>
<proteinExistence type="predicted"/>
<comment type="caution">
    <text evidence="1">The sequence shown here is derived from an EMBL/GenBank/DDBJ whole genome shotgun (WGS) entry which is preliminary data.</text>
</comment>
<gene>
    <name evidence="1" type="ORF">VNO78_10252</name>
</gene>
<accession>A0AAN9SKZ6</accession>
<dbReference type="Proteomes" id="UP001386955">
    <property type="component" value="Unassembled WGS sequence"/>
</dbReference>
<protein>
    <submittedName>
        <fullName evidence="1">Uncharacterized protein</fullName>
    </submittedName>
</protein>
<organism evidence="1 2">
    <name type="scientific">Psophocarpus tetragonolobus</name>
    <name type="common">Winged bean</name>
    <name type="synonym">Dolichos tetragonolobus</name>
    <dbReference type="NCBI Taxonomy" id="3891"/>
    <lineage>
        <taxon>Eukaryota</taxon>
        <taxon>Viridiplantae</taxon>
        <taxon>Streptophyta</taxon>
        <taxon>Embryophyta</taxon>
        <taxon>Tracheophyta</taxon>
        <taxon>Spermatophyta</taxon>
        <taxon>Magnoliopsida</taxon>
        <taxon>eudicotyledons</taxon>
        <taxon>Gunneridae</taxon>
        <taxon>Pentapetalae</taxon>
        <taxon>rosids</taxon>
        <taxon>fabids</taxon>
        <taxon>Fabales</taxon>
        <taxon>Fabaceae</taxon>
        <taxon>Papilionoideae</taxon>
        <taxon>50 kb inversion clade</taxon>
        <taxon>NPAAA clade</taxon>
        <taxon>indigoferoid/millettioid clade</taxon>
        <taxon>Phaseoleae</taxon>
        <taxon>Psophocarpus</taxon>
    </lineage>
</organism>